<protein>
    <submittedName>
        <fullName evidence="1">Uncharacterized protein</fullName>
    </submittedName>
</protein>
<keyword evidence="2" id="KW-1185">Reference proteome</keyword>
<dbReference type="EMBL" id="CP020373">
    <property type="protein sequence ID" value="AZQ10139.1"/>
    <property type="molecule type" value="Genomic_DNA"/>
</dbReference>
<dbReference type="RefSeq" id="WP_126166531.1">
    <property type="nucleotide sequence ID" value="NZ_CP020373.1"/>
</dbReference>
<reference evidence="2" key="1">
    <citation type="submission" date="2017-03" db="EMBL/GenBank/DDBJ databases">
        <title>Full genome sequence of a non-lethal Shewanella isolate that potentiates virulence of Vibio parahaemolyticus causing acute hepatopancreatic necrosis disease (AHPND) in shrimp.</title>
        <authorList>
            <person name="Prachumwat A."/>
            <person name="Sritunyalucksana K."/>
        </authorList>
    </citation>
    <scope>NUCLEOTIDE SEQUENCE [LARGE SCALE GENOMIC DNA]</scope>
    <source>
        <strain evidence="2">TH2012</strain>
    </source>
</reference>
<evidence type="ECO:0000313" key="1">
    <source>
        <dbReference type="EMBL" id="AZQ10139.1"/>
    </source>
</evidence>
<sequence length="84" mass="9538">MSNNRLAAYQAWLTAVTDAGFNVIEFKAPCCGNSMKAICPETTDGVWDSLTFCPYCDEFYYKIVYHDRVETKPVYHPATEQKTA</sequence>
<evidence type="ECO:0000313" key="2">
    <source>
        <dbReference type="Proteomes" id="UP000278437"/>
    </source>
</evidence>
<accession>A0ABM7D186</accession>
<proteinExistence type="predicted"/>
<organism evidence="1 2">
    <name type="scientific">Shewanella khirikhana</name>
    <dbReference type="NCBI Taxonomy" id="1965282"/>
    <lineage>
        <taxon>Bacteria</taxon>
        <taxon>Pseudomonadati</taxon>
        <taxon>Pseudomonadota</taxon>
        <taxon>Gammaproteobacteria</taxon>
        <taxon>Alteromonadales</taxon>
        <taxon>Shewanellaceae</taxon>
        <taxon>Shewanella</taxon>
    </lineage>
</organism>
<dbReference type="Proteomes" id="UP000278437">
    <property type="component" value="Chromosome"/>
</dbReference>
<name>A0ABM7D186_9GAMM</name>
<gene>
    <name evidence="1" type="ORF">STH12_01003</name>
</gene>